<evidence type="ECO:0008006" key="3">
    <source>
        <dbReference type="Google" id="ProtNLM"/>
    </source>
</evidence>
<organism evidence="1 2">
    <name type="scientific">Pseudomonas veronii 1YdBTEX2</name>
    <dbReference type="NCBI Taxonomy" id="1295141"/>
    <lineage>
        <taxon>Bacteria</taxon>
        <taxon>Pseudomonadati</taxon>
        <taxon>Pseudomonadota</taxon>
        <taxon>Gammaproteobacteria</taxon>
        <taxon>Pseudomonadales</taxon>
        <taxon>Pseudomonadaceae</taxon>
        <taxon>Pseudomonas</taxon>
    </lineage>
</organism>
<evidence type="ECO:0000313" key="2">
    <source>
        <dbReference type="Proteomes" id="UP000245431"/>
    </source>
</evidence>
<gene>
    <name evidence="1" type="ORF">PVE_R1G2235</name>
</gene>
<dbReference type="EMBL" id="LT599583">
    <property type="protein sequence ID" value="SBW80121.1"/>
    <property type="molecule type" value="Genomic_DNA"/>
</dbReference>
<accession>A0A1D3JVZ0</accession>
<dbReference type="Proteomes" id="UP000245431">
    <property type="component" value="Chromosome PVE_r1"/>
</dbReference>
<dbReference type="AlphaFoldDB" id="A0A1D3JVZ0"/>
<name>A0A1D3JVZ0_PSEVE</name>
<dbReference type="RefSeq" id="WP_017848173.1">
    <property type="nucleotide sequence ID" value="NZ_AOUH01000027.1"/>
</dbReference>
<protein>
    <recommendedName>
        <fullName evidence="3">DUF2190 family protein</fullName>
    </recommendedName>
</protein>
<proteinExistence type="predicted"/>
<evidence type="ECO:0000313" key="1">
    <source>
        <dbReference type="EMBL" id="SBW80121.1"/>
    </source>
</evidence>
<reference evidence="2" key="1">
    <citation type="submission" date="2016-07" db="EMBL/GenBank/DDBJ databases">
        <authorList>
            <person name="Florea S."/>
            <person name="Webb J.S."/>
            <person name="Jaromczyk J."/>
            <person name="Schardl C.L."/>
        </authorList>
    </citation>
    <scope>NUCLEOTIDE SEQUENCE [LARGE SCALE GENOMIC DNA]</scope>
    <source>
        <strain evidence="2">1YdBTEX2</strain>
    </source>
</reference>
<sequence>MSTNYVSNGETVTLPAPTGGSVAGVPQVINDLAVMPLQGGPKGTVIVYRTGGNWSVPADAALKAGMKASVKAGALVASGTADSAPYGKLLTDSVGGYAEVLIVQ</sequence>